<evidence type="ECO:0000313" key="3">
    <source>
        <dbReference type="Proteomes" id="UP000823908"/>
    </source>
</evidence>
<dbReference type="InterPro" id="IPR001387">
    <property type="entry name" value="Cro/C1-type_HTH"/>
</dbReference>
<feature type="domain" description="HTH cro/C1-type" evidence="1">
    <location>
        <begin position="15"/>
        <end position="58"/>
    </location>
</feature>
<reference evidence="2" key="1">
    <citation type="journal article" date="2021" name="PeerJ">
        <title>Extensive microbial diversity within the chicken gut microbiome revealed by metagenomics and culture.</title>
        <authorList>
            <person name="Gilroy R."/>
            <person name="Ravi A."/>
            <person name="Getino M."/>
            <person name="Pursley I."/>
            <person name="Horton D.L."/>
            <person name="Alikhan N.F."/>
            <person name="Baker D."/>
            <person name="Gharbi K."/>
            <person name="Hall N."/>
            <person name="Watson M."/>
            <person name="Adriaenssens E.M."/>
            <person name="Foster-Nyarko E."/>
            <person name="Jarju S."/>
            <person name="Secka A."/>
            <person name="Antonio M."/>
            <person name="Oren A."/>
            <person name="Chaudhuri R.R."/>
            <person name="La Ragione R."/>
            <person name="Hildebrand F."/>
            <person name="Pallen M.J."/>
        </authorList>
    </citation>
    <scope>NUCLEOTIDE SEQUENCE</scope>
    <source>
        <strain evidence="2">ChiHjej10B9-4811</strain>
    </source>
</reference>
<comment type="caution">
    <text evidence="2">The sequence shown here is derived from an EMBL/GenBank/DDBJ whole genome shotgun (WGS) entry which is preliminary data.</text>
</comment>
<evidence type="ECO:0000313" key="2">
    <source>
        <dbReference type="EMBL" id="HJD51628.1"/>
    </source>
</evidence>
<protein>
    <submittedName>
        <fullName evidence="2">Helix-turn-helix domain-containing protein</fullName>
    </submittedName>
</protein>
<dbReference type="Pfam" id="PF01381">
    <property type="entry name" value="HTH_3"/>
    <property type="match status" value="1"/>
</dbReference>
<sequence>MDIPELIREAAKQPTQTARKAGIARSTLLRITQEKTEPTPATLREIALAHGCDLICSLKPASDPWAVTAARYLLDPILPENLPQTRPEIAQWLARYERWGITPATPEDPLNPEKIAEKIAPYGNLAQRQGVRFYAPAPSMSPAELALRVASAGDQSKASWALSGAPLASHLLGKQAVLAPIVLWVADNLELAAQNLSLNLAEATNFQPAGIVLAQAETYELEGATQEGGITLVSPVQGILDLHSLSFGALARQITSQWGEN</sequence>
<dbReference type="Proteomes" id="UP000823908">
    <property type="component" value="Unassembled WGS sequence"/>
</dbReference>
<dbReference type="GO" id="GO:0003677">
    <property type="term" value="F:DNA binding"/>
    <property type="evidence" value="ECO:0007669"/>
    <property type="project" value="InterPro"/>
</dbReference>
<proteinExistence type="predicted"/>
<dbReference type="Gene3D" id="1.10.260.40">
    <property type="entry name" value="lambda repressor-like DNA-binding domains"/>
    <property type="match status" value="1"/>
</dbReference>
<dbReference type="AlphaFoldDB" id="A0A9D2UFS6"/>
<dbReference type="EMBL" id="DWUS01000161">
    <property type="protein sequence ID" value="HJD51628.1"/>
    <property type="molecule type" value="Genomic_DNA"/>
</dbReference>
<gene>
    <name evidence="2" type="ORF">H9908_07170</name>
</gene>
<dbReference type="SUPFAM" id="SSF47413">
    <property type="entry name" value="lambda repressor-like DNA-binding domains"/>
    <property type="match status" value="1"/>
</dbReference>
<organism evidence="2 3">
    <name type="scientific">Candidatus Rothia avistercoris</name>
    <dbReference type="NCBI Taxonomy" id="2840479"/>
    <lineage>
        <taxon>Bacteria</taxon>
        <taxon>Bacillati</taxon>
        <taxon>Actinomycetota</taxon>
        <taxon>Actinomycetes</taxon>
        <taxon>Micrococcales</taxon>
        <taxon>Micrococcaceae</taxon>
        <taxon>Rothia</taxon>
    </lineage>
</organism>
<reference evidence="2" key="2">
    <citation type="submission" date="2021-04" db="EMBL/GenBank/DDBJ databases">
        <authorList>
            <person name="Gilroy R."/>
        </authorList>
    </citation>
    <scope>NUCLEOTIDE SEQUENCE</scope>
    <source>
        <strain evidence="2">ChiHjej10B9-4811</strain>
    </source>
</reference>
<accession>A0A9D2UFS6</accession>
<dbReference type="CDD" id="cd00093">
    <property type="entry name" value="HTH_XRE"/>
    <property type="match status" value="1"/>
</dbReference>
<name>A0A9D2UFS6_9MICC</name>
<evidence type="ECO:0000259" key="1">
    <source>
        <dbReference type="PROSITE" id="PS50943"/>
    </source>
</evidence>
<dbReference type="InterPro" id="IPR010982">
    <property type="entry name" value="Lambda_DNA-bd_dom_sf"/>
</dbReference>
<dbReference type="PROSITE" id="PS50943">
    <property type="entry name" value="HTH_CROC1"/>
    <property type="match status" value="1"/>
</dbReference>